<dbReference type="GO" id="GO:0043190">
    <property type="term" value="C:ATP-binding cassette (ABC) transporter complex"/>
    <property type="evidence" value="ECO:0007669"/>
    <property type="project" value="InterPro"/>
</dbReference>
<organism evidence="9 10">
    <name type="scientific">Formivibrio citricus</name>
    <dbReference type="NCBI Taxonomy" id="83765"/>
    <lineage>
        <taxon>Bacteria</taxon>
        <taxon>Pseudomonadati</taxon>
        <taxon>Pseudomonadota</taxon>
        <taxon>Betaproteobacteria</taxon>
        <taxon>Neisseriales</taxon>
        <taxon>Chitinibacteraceae</taxon>
        <taxon>Formivibrio</taxon>
    </lineage>
</organism>
<dbReference type="Pfam" id="PF13407">
    <property type="entry name" value="Peripla_BP_4"/>
    <property type="match status" value="1"/>
</dbReference>
<dbReference type="Gene3D" id="3.40.50.2300">
    <property type="match status" value="2"/>
</dbReference>
<evidence type="ECO:0000256" key="1">
    <source>
        <dbReference type="ARBA" id="ARBA00004418"/>
    </source>
</evidence>
<evidence type="ECO:0000256" key="3">
    <source>
        <dbReference type="ARBA" id="ARBA00011262"/>
    </source>
</evidence>
<keyword evidence="5" id="KW-0732">Signal</keyword>
<dbReference type="GO" id="GO:0030288">
    <property type="term" value="C:outer membrane-bounded periplasmic space"/>
    <property type="evidence" value="ECO:0007669"/>
    <property type="project" value="TreeGrafter"/>
</dbReference>
<evidence type="ECO:0000256" key="7">
    <source>
        <dbReference type="ARBA" id="ARBA00025060"/>
    </source>
</evidence>
<dbReference type="InterPro" id="IPR030159">
    <property type="entry name" value="LsrB"/>
</dbReference>
<keyword evidence="10" id="KW-1185">Reference proteome</keyword>
<dbReference type="Proteomes" id="UP000242869">
    <property type="component" value="Unassembled WGS sequence"/>
</dbReference>
<feature type="domain" description="Periplasmic binding protein" evidence="8">
    <location>
        <begin position="32"/>
        <end position="287"/>
    </location>
</feature>
<dbReference type="CDD" id="cd20003">
    <property type="entry name" value="PBP1_LsrB_Quorum_Sensing"/>
    <property type="match status" value="1"/>
</dbReference>
<comment type="similarity">
    <text evidence="2">Belongs to the bacterial solute-binding protein 2 family.</text>
</comment>
<evidence type="ECO:0000256" key="4">
    <source>
        <dbReference type="ARBA" id="ARBA00014452"/>
    </source>
</evidence>
<dbReference type="GO" id="GO:0030246">
    <property type="term" value="F:carbohydrate binding"/>
    <property type="evidence" value="ECO:0007669"/>
    <property type="project" value="TreeGrafter"/>
</dbReference>
<gene>
    <name evidence="9" type="ORF">SAMN05660284_01306</name>
</gene>
<dbReference type="AlphaFoldDB" id="A0A1I4YD19"/>
<comment type="subcellular location">
    <subcellularLocation>
        <location evidence="1">Periplasm</location>
    </subcellularLocation>
</comment>
<evidence type="ECO:0000256" key="5">
    <source>
        <dbReference type="ARBA" id="ARBA00022729"/>
    </source>
</evidence>
<dbReference type="PANTHER" id="PTHR30036:SF7">
    <property type="entry name" value="ABC TRANSPORTER PERIPLASMIC-BINDING PROTEIN YPHF"/>
    <property type="match status" value="1"/>
</dbReference>
<evidence type="ECO:0000313" key="10">
    <source>
        <dbReference type="Proteomes" id="UP000242869"/>
    </source>
</evidence>
<reference evidence="10" key="1">
    <citation type="submission" date="2016-10" db="EMBL/GenBank/DDBJ databases">
        <authorList>
            <person name="Varghese N."/>
            <person name="Submissions S."/>
        </authorList>
    </citation>
    <scope>NUCLEOTIDE SEQUENCE [LARGE SCALE GENOMIC DNA]</scope>
    <source>
        <strain evidence="10">DSM 6150</strain>
    </source>
</reference>
<evidence type="ECO:0000256" key="2">
    <source>
        <dbReference type="ARBA" id="ARBA00007639"/>
    </source>
</evidence>
<keyword evidence="6" id="KW-0574">Periplasm</keyword>
<dbReference type="EMBL" id="FOVE01000007">
    <property type="protein sequence ID" value="SFN35663.1"/>
    <property type="molecule type" value="Genomic_DNA"/>
</dbReference>
<comment type="function">
    <text evidence="7">Part of the ABC transporter complex LsrABCD involved in autoinducer 2 (AI-2) import. Binds AI-2 and delivers it to the LsrC and LsrD permeases.</text>
</comment>
<comment type="subunit">
    <text evidence="3">The complex is composed of two ATP-binding proteins (LsrA), two transmembrane proteins (LsrC and LsrD) and a solute-binding protein (LsrB).</text>
</comment>
<dbReference type="RefSeq" id="WP_177187806.1">
    <property type="nucleotide sequence ID" value="NZ_FOVE01000007.1"/>
</dbReference>
<evidence type="ECO:0000313" key="9">
    <source>
        <dbReference type="EMBL" id="SFN35663.1"/>
    </source>
</evidence>
<sequence length="330" mass="36350">MSKRMNFVALTGLWITGLLFATPVSGAEKYHIAIMPKLVGIQYYGVVKQGVDAAARELPGVKVTWTGPTQDQVEKQIEMIEKLIPAKPDLIAVAANDPVAIAPVLRKARQAGIRVMSWDGDANFREFFVNLVDFDEFGKQLVESIREETGPQGEIAIVTTTFSAPNQASWIAAIKKHLYAQYPGLKIVDIRPAGESTEEAYRITQDYLKTFPNLKGIIALGVPNVPGVARAIKEAGKTGKVAVVGNSTPNLMRGYLKDGTARKVLLWNAPDHGYLTVYSAYRLLRGEISEGKPFKAGRLGNFTPRKDNQNLQVALPVMVFTRDNVDKHRF</sequence>
<proteinExistence type="inferred from homology"/>
<dbReference type="InterPro" id="IPR050555">
    <property type="entry name" value="Bact_Solute-Bind_Prot2"/>
</dbReference>
<dbReference type="PANTHER" id="PTHR30036">
    <property type="entry name" value="D-XYLOSE-BINDING PERIPLASMIC PROTEIN"/>
    <property type="match status" value="1"/>
</dbReference>
<dbReference type="STRING" id="83765.SAMN05660284_01306"/>
<dbReference type="InterPro" id="IPR025997">
    <property type="entry name" value="SBP_2_dom"/>
</dbReference>
<evidence type="ECO:0000259" key="8">
    <source>
        <dbReference type="Pfam" id="PF13407"/>
    </source>
</evidence>
<dbReference type="InterPro" id="IPR028082">
    <property type="entry name" value="Peripla_BP_I"/>
</dbReference>
<evidence type="ECO:0000256" key="6">
    <source>
        <dbReference type="ARBA" id="ARBA00022764"/>
    </source>
</evidence>
<accession>A0A1I4YD19</accession>
<dbReference type="SUPFAM" id="SSF53822">
    <property type="entry name" value="Periplasmic binding protein-like I"/>
    <property type="match status" value="1"/>
</dbReference>
<protein>
    <recommendedName>
        <fullName evidence="4">Autoinducer 2-binding protein LsrB</fullName>
    </recommendedName>
</protein>
<name>A0A1I4YD19_9NEIS</name>